<evidence type="ECO:0000256" key="3">
    <source>
        <dbReference type="ARBA" id="ARBA00004514"/>
    </source>
</evidence>
<evidence type="ECO:0000256" key="6">
    <source>
        <dbReference type="ARBA" id="ARBA00023128"/>
    </source>
</evidence>
<comment type="subcellular location">
    <subcellularLocation>
        <location evidence="3">Cytoplasm</location>
        <location evidence="3">Cytosol</location>
    </subcellularLocation>
    <subcellularLocation>
        <location evidence="2">Endoplasmic reticulum</location>
    </subcellularLocation>
    <subcellularLocation>
        <location evidence="1">Mitochondrion</location>
    </subcellularLocation>
</comment>
<comment type="caution">
    <text evidence="7">The sequence shown here is derived from an EMBL/GenBank/DDBJ whole genome shotgun (WGS) entry which is preliminary data.</text>
</comment>
<organism evidence="7 8">
    <name type="scientific">Hypothenemus hampei</name>
    <name type="common">Coffee berry borer</name>
    <dbReference type="NCBI Taxonomy" id="57062"/>
    <lineage>
        <taxon>Eukaryota</taxon>
        <taxon>Metazoa</taxon>
        <taxon>Ecdysozoa</taxon>
        <taxon>Arthropoda</taxon>
        <taxon>Hexapoda</taxon>
        <taxon>Insecta</taxon>
        <taxon>Pterygota</taxon>
        <taxon>Neoptera</taxon>
        <taxon>Endopterygota</taxon>
        <taxon>Coleoptera</taxon>
        <taxon>Polyphaga</taxon>
        <taxon>Cucujiformia</taxon>
        <taxon>Curculionidae</taxon>
        <taxon>Scolytinae</taxon>
        <taxon>Hypothenemus</taxon>
    </lineage>
</organism>
<dbReference type="PANTHER" id="PTHR10957">
    <property type="entry name" value="RAP1 GTPASE-GDP DISSOCIATION STIMULATOR 1"/>
    <property type="match status" value="1"/>
</dbReference>
<dbReference type="InterPro" id="IPR040144">
    <property type="entry name" value="RAP1GDS1"/>
</dbReference>
<dbReference type="Gene3D" id="1.25.10.10">
    <property type="entry name" value="Leucine-rich Repeat Variant"/>
    <property type="match status" value="2"/>
</dbReference>
<reference evidence="7 8" key="1">
    <citation type="submission" date="2024-05" db="EMBL/GenBank/DDBJ databases">
        <title>Genetic variation in Jamaican populations of the coffee berry borer (Hypothenemus hampei).</title>
        <authorList>
            <person name="Errbii M."/>
            <person name="Myrie A."/>
        </authorList>
    </citation>
    <scope>NUCLEOTIDE SEQUENCE [LARGE SCALE GENOMIC DNA]</scope>
    <source>
        <strain evidence="7">JA-Hopewell-2020-01-JO</strain>
        <tissue evidence="7">Whole body</tissue>
    </source>
</reference>
<proteinExistence type="predicted"/>
<evidence type="ECO:0000256" key="5">
    <source>
        <dbReference type="ARBA" id="ARBA00022824"/>
    </source>
</evidence>
<dbReference type="InterPro" id="IPR011989">
    <property type="entry name" value="ARM-like"/>
</dbReference>
<keyword evidence="8" id="KW-1185">Reference proteome</keyword>
<dbReference type="GO" id="GO:0005829">
    <property type="term" value="C:cytosol"/>
    <property type="evidence" value="ECO:0007669"/>
    <property type="project" value="UniProtKB-SubCell"/>
</dbReference>
<evidence type="ECO:0000256" key="2">
    <source>
        <dbReference type="ARBA" id="ARBA00004240"/>
    </source>
</evidence>
<evidence type="ECO:0000313" key="8">
    <source>
        <dbReference type="Proteomes" id="UP001566132"/>
    </source>
</evidence>
<evidence type="ECO:0008006" key="9">
    <source>
        <dbReference type="Google" id="ProtNLM"/>
    </source>
</evidence>
<accession>A0ABD1E399</accession>
<gene>
    <name evidence="7" type="ORF">ABEB36_014094</name>
</gene>
<dbReference type="EMBL" id="JBDJPC010000012">
    <property type="protein sequence ID" value="KAL1489153.1"/>
    <property type="molecule type" value="Genomic_DNA"/>
</dbReference>
<evidence type="ECO:0000313" key="7">
    <source>
        <dbReference type="EMBL" id="KAL1489153.1"/>
    </source>
</evidence>
<sequence>MESEGILKCLDTAISAQNDQDVIENLKLLIEKADNSRIKEIDCFQKLFEIESRNVQIVAAETVAELCKVVENRRIFTNEYIINKLMYFLNIGYPELTFTTIRALGNICYENEEASELINKVGIDGILAVLRDDSKRDKDNLTIKVSGLLVNLLSTHEDLPKTALKCGILTVVEQLLVKYKESIEDNKILLTFLLSIVNSLTEYFDDKEYTISETLRKTITEIFKASEVPEVSVLCLEIFHPLADRDDIKTALAQDGICELLYDLIEKYRGEVEDEDGRSVMKMACDLIVIILTGDSCMDLLYDEGKGKTYTNMLTWLDSNDSDLLSTGILAIGNFARKDTHCIQMVKNGIATKLIQLLAKYNRSTDINDCKLQHALLSTLKNLVIPKENKGQAIKDNIIEIMYPMLNQERSLVVFKLLGTFRMVIDGQPESARALLSKKDFIERLVYWCYHSDHIGVRGEVPRIFSWLIKNSHSSEPFLIFLSVKDSVKCIVDMIASNHALMQNESFFALNILAIGLAKSEKHPQVQLDNLYKSIVEANFGKNLTFVLNKYGEKWDKHTIENCLALMEVLMVSPWIREDLKDNQAAQSLEKLKVNTNAKERLGEIEKVLQRLNE</sequence>
<dbReference type="InterPro" id="IPR000225">
    <property type="entry name" value="Armadillo"/>
</dbReference>
<dbReference type="Proteomes" id="UP001566132">
    <property type="component" value="Unassembled WGS sequence"/>
</dbReference>
<evidence type="ECO:0000256" key="4">
    <source>
        <dbReference type="ARBA" id="ARBA00022490"/>
    </source>
</evidence>
<dbReference type="FunFam" id="1.25.10.10:FF:000369">
    <property type="entry name" value="Vimar"/>
    <property type="match status" value="1"/>
</dbReference>
<keyword evidence="4" id="KW-0963">Cytoplasm</keyword>
<dbReference type="AlphaFoldDB" id="A0ABD1E399"/>
<dbReference type="GO" id="GO:0005739">
    <property type="term" value="C:mitochondrion"/>
    <property type="evidence" value="ECO:0007669"/>
    <property type="project" value="UniProtKB-SubCell"/>
</dbReference>
<protein>
    <recommendedName>
        <fullName evidence="9">Rap1 GTPase-GDP dissociation stimulator 1-B</fullName>
    </recommendedName>
</protein>
<keyword evidence="6" id="KW-0496">Mitochondrion</keyword>
<dbReference type="InterPro" id="IPR016024">
    <property type="entry name" value="ARM-type_fold"/>
</dbReference>
<name>A0ABD1E399_HYPHA</name>
<dbReference type="SUPFAM" id="SSF48371">
    <property type="entry name" value="ARM repeat"/>
    <property type="match status" value="1"/>
</dbReference>
<keyword evidence="5" id="KW-0256">Endoplasmic reticulum</keyword>
<dbReference type="SMART" id="SM00185">
    <property type="entry name" value="ARM"/>
    <property type="match status" value="2"/>
</dbReference>
<dbReference type="GO" id="GO:0005783">
    <property type="term" value="C:endoplasmic reticulum"/>
    <property type="evidence" value="ECO:0007669"/>
    <property type="project" value="UniProtKB-SubCell"/>
</dbReference>
<evidence type="ECO:0000256" key="1">
    <source>
        <dbReference type="ARBA" id="ARBA00004173"/>
    </source>
</evidence>